<sequence length="82" mass="9245">MRLELFGRPVRAGERTGRRALARPLQGPVLADWYFTPPPELPGFHNEEREYKLSKELNRRQKKDKEGAEEAAAAGGKGGKKK</sequence>
<dbReference type="InterPro" id="IPR013219">
    <property type="entry name" value="Ribosomal_mS33"/>
</dbReference>
<evidence type="ECO:0000313" key="2">
    <source>
        <dbReference type="EMBL" id="KXZ43047.1"/>
    </source>
</evidence>
<dbReference type="OrthoDB" id="536602at2759"/>
<keyword evidence="3" id="KW-1185">Reference proteome</keyword>
<proteinExistence type="predicted"/>
<dbReference type="Pfam" id="PF08293">
    <property type="entry name" value="MRP-S33"/>
    <property type="match status" value="1"/>
</dbReference>
<evidence type="ECO:0000256" key="1">
    <source>
        <dbReference type="SAM" id="MobiDB-lite"/>
    </source>
</evidence>
<protein>
    <submittedName>
        <fullName evidence="2">Uncharacterized protein</fullName>
    </submittedName>
</protein>
<feature type="region of interest" description="Disordered" evidence="1">
    <location>
        <begin position="54"/>
        <end position="82"/>
    </location>
</feature>
<feature type="compositionally biased region" description="Basic and acidic residues" evidence="1">
    <location>
        <begin position="54"/>
        <end position="68"/>
    </location>
</feature>
<organism evidence="2 3">
    <name type="scientific">Gonium pectorale</name>
    <name type="common">Green alga</name>
    <dbReference type="NCBI Taxonomy" id="33097"/>
    <lineage>
        <taxon>Eukaryota</taxon>
        <taxon>Viridiplantae</taxon>
        <taxon>Chlorophyta</taxon>
        <taxon>core chlorophytes</taxon>
        <taxon>Chlorophyceae</taxon>
        <taxon>CS clade</taxon>
        <taxon>Chlamydomonadales</taxon>
        <taxon>Volvocaceae</taxon>
        <taxon>Gonium</taxon>
    </lineage>
</organism>
<name>A0A150FZN7_GONPE</name>
<dbReference type="AlphaFoldDB" id="A0A150FZN7"/>
<dbReference type="Proteomes" id="UP000075714">
    <property type="component" value="Unassembled WGS sequence"/>
</dbReference>
<dbReference type="EMBL" id="LSYV01000105">
    <property type="protein sequence ID" value="KXZ43047.1"/>
    <property type="molecule type" value="Genomic_DNA"/>
</dbReference>
<comment type="caution">
    <text evidence="2">The sequence shown here is derived from an EMBL/GenBank/DDBJ whole genome shotgun (WGS) entry which is preliminary data.</text>
</comment>
<evidence type="ECO:0000313" key="3">
    <source>
        <dbReference type="Proteomes" id="UP000075714"/>
    </source>
</evidence>
<accession>A0A150FZN7</accession>
<gene>
    <name evidence="2" type="ORF">GPECTOR_105g101</name>
</gene>
<reference evidence="3" key="1">
    <citation type="journal article" date="2016" name="Nat. Commun.">
        <title>The Gonium pectorale genome demonstrates co-option of cell cycle regulation during the evolution of multicellularity.</title>
        <authorList>
            <person name="Hanschen E.R."/>
            <person name="Marriage T.N."/>
            <person name="Ferris P.J."/>
            <person name="Hamaji T."/>
            <person name="Toyoda A."/>
            <person name="Fujiyama A."/>
            <person name="Neme R."/>
            <person name="Noguchi H."/>
            <person name="Minakuchi Y."/>
            <person name="Suzuki M."/>
            <person name="Kawai-Toyooka H."/>
            <person name="Smith D.R."/>
            <person name="Sparks H."/>
            <person name="Anderson J."/>
            <person name="Bakaric R."/>
            <person name="Luria V."/>
            <person name="Karger A."/>
            <person name="Kirschner M.W."/>
            <person name="Durand P.M."/>
            <person name="Michod R.E."/>
            <person name="Nozaki H."/>
            <person name="Olson B.J."/>
        </authorList>
    </citation>
    <scope>NUCLEOTIDE SEQUENCE [LARGE SCALE GENOMIC DNA]</scope>
    <source>
        <strain evidence="3">NIES-2863</strain>
    </source>
</reference>